<dbReference type="OrthoDB" id="5421607at2759"/>
<evidence type="ECO:0000256" key="9">
    <source>
        <dbReference type="ARBA" id="ARBA00023135"/>
    </source>
</evidence>
<dbReference type="InParanoid" id="A0A1S3K477"/>
<dbReference type="GO" id="GO:0005783">
    <property type="term" value="C:endoplasmic reticulum"/>
    <property type="evidence" value="ECO:0007669"/>
    <property type="project" value="UniProtKB-SubCell"/>
</dbReference>
<dbReference type="STRING" id="7574.A0A1S3K477"/>
<evidence type="ECO:0000313" key="16">
    <source>
        <dbReference type="Proteomes" id="UP000085678"/>
    </source>
</evidence>
<feature type="repeat" description="TPR" evidence="12">
    <location>
        <begin position="220"/>
        <end position="253"/>
    </location>
</feature>
<reference evidence="17" key="1">
    <citation type="submission" date="2025-08" db="UniProtKB">
        <authorList>
            <consortium name="RefSeq"/>
        </authorList>
    </citation>
    <scope>IDENTIFICATION</scope>
    <source>
        <tissue evidence="17">Gonads</tissue>
    </source>
</reference>
<dbReference type="PANTHER" id="PTHR14094:SF9">
    <property type="entry name" value="SIGNAL RECOGNITION PARTICLE SUBUNIT SRP72"/>
    <property type="match status" value="1"/>
</dbReference>
<dbReference type="Gene3D" id="1.25.40.10">
    <property type="entry name" value="Tetratricopeptide repeat domain"/>
    <property type="match status" value="3"/>
</dbReference>
<keyword evidence="5 11" id="KW-0963">Cytoplasm</keyword>
<evidence type="ECO:0000259" key="15">
    <source>
        <dbReference type="Pfam" id="PF08492"/>
    </source>
</evidence>
<keyword evidence="13" id="KW-0175">Coiled coil</keyword>
<protein>
    <recommendedName>
        <fullName evidence="4 11">Signal recognition particle subunit SRP72</fullName>
    </recommendedName>
</protein>
<dbReference type="InterPro" id="IPR026270">
    <property type="entry name" value="SRP72"/>
</dbReference>
<keyword evidence="10 11" id="KW-0687">Ribonucleoprotein</keyword>
<comment type="similarity">
    <text evidence="3 11">Belongs to the SRP72 family.</text>
</comment>
<evidence type="ECO:0000256" key="12">
    <source>
        <dbReference type="PROSITE-ProRule" id="PRU00339"/>
    </source>
</evidence>
<evidence type="ECO:0000256" key="5">
    <source>
        <dbReference type="ARBA" id="ARBA00022490"/>
    </source>
</evidence>
<keyword evidence="8" id="KW-0256">Endoplasmic reticulum</keyword>
<dbReference type="GO" id="GO:0006614">
    <property type="term" value="P:SRP-dependent cotranslational protein targeting to membrane"/>
    <property type="evidence" value="ECO:0007669"/>
    <property type="project" value="UniProtKB-UniRule"/>
</dbReference>
<organism evidence="16 17">
    <name type="scientific">Lingula anatina</name>
    <name type="common">Brachiopod</name>
    <name type="synonym">Lingula unguis</name>
    <dbReference type="NCBI Taxonomy" id="7574"/>
    <lineage>
        <taxon>Eukaryota</taxon>
        <taxon>Metazoa</taxon>
        <taxon>Spiralia</taxon>
        <taxon>Lophotrochozoa</taxon>
        <taxon>Brachiopoda</taxon>
        <taxon>Linguliformea</taxon>
        <taxon>Lingulata</taxon>
        <taxon>Lingulida</taxon>
        <taxon>Linguloidea</taxon>
        <taxon>Lingulidae</taxon>
        <taxon>Lingula</taxon>
    </lineage>
</organism>
<dbReference type="PROSITE" id="PS50005">
    <property type="entry name" value="TPR"/>
    <property type="match status" value="1"/>
</dbReference>
<dbReference type="KEGG" id="lak:106178686"/>
<feature type="compositionally biased region" description="Basic and acidic residues" evidence="14">
    <location>
        <begin position="569"/>
        <end position="581"/>
    </location>
</feature>
<name>A0A1S3K477_LINAN</name>
<dbReference type="InterPro" id="IPR011990">
    <property type="entry name" value="TPR-like_helical_dom_sf"/>
</dbReference>
<dbReference type="AlphaFoldDB" id="A0A1S3K477"/>
<evidence type="ECO:0000256" key="7">
    <source>
        <dbReference type="ARBA" id="ARBA00022803"/>
    </source>
</evidence>
<dbReference type="FunCoup" id="A0A1S3K477">
    <property type="interactions" value="1392"/>
</dbReference>
<dbReference type="SMART" id="SM00028">
    <property type="entry name" value="TPR"/>
    <property type="match status" value="4"/>
</dbReference>
<dbReference type="PIRSF" id="PIRSF038922">
    <property type="entry name" value="SRP72"/>
    <property type="match status" value="1"/>
</dbReference>
<dbReference type="FunFam" id="1.25.40.10:FF:000062">
    <property type="entry name" value="Signal recognition particle subunit SRP72"/>
    <property type="match status" value="1"/>
</dbReference>
<evidence type="ECO:0000256" key="6">
    <source>
        <dbReference type="ARBA" id="ARBA00022737"/>
    </source>
</evidence>
<sequence length="653" mass="72923">MSQQPANVATLFADLHKFGQNQDYEKALKTANKILQELPDDVTAFHCKIVCLVHLGEFEDALKKITSSKHQGELVFEKAYCQYRLNKTSDALVTLREIEDPDVRVQELMAQVLYRLENYEECYSLYKNLVKNSEDDFEQERYTNFSAVMAALQISGTQDVEDLGLEEDSYELLYNSACLHLAKGLYKKAEDKLRKAEEMCRQTFSEDADATEEELEDELAIIRVQLGFALQMQGRTEEALKLYNLVVKQKPSDAALTAVASNNVVSLNKDQNVFDSKKKMKTATSEGVQQKLTSAQKQAIQLNQCLLLMYTNQGEQCRKSAKALQAMHPESDKPSLIIAAQCVKDKQIPKAVEALQEHVSSHPEQSVSIKLTLAQLNLLQGMVYPACENLRALGEHSFRPGVVSALVSLYLKEEDRASASEVLNQAVDWWKKNNPNSEETATLMTSNANFQLRYGSAEMAAKLLEELRKQKPKDSKILAQLISAYSKFNPAKAQELSKSLPSASEIAQELDVEALEKSINVMGPKYIKKSTKVESPRPGTDDELLQKKRKKKHKKGKLPKNYDPGSDPDPERWLPKKERSYYRGKRKDKRKEIGRGAQGATSGGADLDASKPSGESSASPAAGSAPSPVAPGPRQQKPQSGNKQKKKKKGSKW</sequence>
<accession>A0A1S3K477</accession>
<proteinExistence type="inferred from homology"/>
<feature type="compositionally biased region" description="Low complexity" evidence="14">
    <location>
        <begin position="610"/>
        <end position="642"/>
    </location>
</feature>
<evidence type="ECO:0000256" key="4">
    <source>
        <dbReference type="ARBA" id="ARBA00018350"/>
    </source>
</evidence>
<dbReference type="RefSeq" id="XP_013417430.1">
    <property type="nucleotide sequence ID" value="XM_013561976.1"/>
</dbReference>
<evidence type="ECO:0000256" key="13">
    <source>
        <dbReference type="SAM" id="Coils"/>
    </source>
</evidence>
<dbReference type="Pfam" id="PF08492">
    <property type="entry name" value="SRP72"/>
    <property type="match status" value="1"/>
</dbReference>
<keyword evidence="16" id="KW-1185">Reference proteome</keyword>
<gene>
    <name evidence="17" type="primary">LOC106178686</name>
</gene>
<evidence type="ECO:0000256" key="10">
    <source>
        <dbReference type="ARBA" id="ARBA00023274"/>
    </source>
</evidence>
<dbReference type="GO" id="GO:0043022">
    <property type="term" value="F:ribosome binding"/>
    <property type="evidence" value="ECO:0007669"/>
    <property type="project" value="TreeGrafter"/>
</dbReference>
<dbReference type="GeneID" id="106178686"/>
<dbReference type="FunFam" id="1.25.40.10:FF:000191">
    <property type="entry name" value="Signal recognition particle subunit SRP72"/>
    <property type="match status" value="1"/>
</dbReference>
<evidence type="ECO:0000256" key="2">
    <source>
        <dbReference type="ARBA" id="ARBA00004496"/>
    </source>
</evidence>
<dbReference type="Pfam" id="PF17004">
    <property type="entry name" value="SRP_TPR_like"/>
    <property type="match status" value="1"/>
</dbReference>
<comment type="function">
    <text evidence="11">Component of the signal recognition particle (SRP) complex, a ribonucleoprotein complex that mediates the cotranslational targeting of secretory and membrane proteins to the endoplasmic reticulum (ER).</text>
</comment>
<dbReference type="InterPro" id="IPR019734">
    <property type="entry name" value="TPR_rpt"/>
</dbReference>
<evidence type="ECO:0000256" key="11">
    <source>
        <dbReference type="PIRNR" id="PIRNR038922"/>
    </source>
</evidence>
<keyword evidence="6" id="KW-0677">Repeat</keyword>
<evidence type="ECO:0000313" key="17">
    <source>
        <dbReference type="RefSeq" id="XP_013417430.1"/>
    </source>
</evidence>
<comment type="subcellular location">
    <subcellularLocation>
        <location evidence="2 11">Cytoplasm</location>
    </subcellularLocation>
    <subcellularLocation>
        <location evidence="1">Endoplasmic reticulum</location>
    </subcellularLocation>
</comment>
<feature type="domain" description="Signal recognition particle SRP72 subunit RNA-binding" evidence="15">
    <location>
        <begin position="534"/>
        <end position="584"/>
    </location>
</feature>
<dbReference type="GO" id="GO:0008312">
    <property type="term" value="F:7S RNA binding"/>
    <property type="evidence" value="ECO:0007669"/>
    <property type="project" value="InterPro"/>
</dbReference>
<feature type="compositionally biased region" description="Basic residues" evidence="14">
    <location>
        <begin position="643"/>
        <end position="653"/>
    </location>
</feature>
<evidence type="ECO:0000256" key="1">
    <source>
        <dbReference type="ARBA" id="ARBA00004240"/>
    </source>
</evidence>
<feature type="region of interest" description="Disordered" evidence="14">
    <location>
        <begin position="529"/>
        <end position="653"/>
    </location>
</feature>
<dbReference type="InterPro" id="IPR031545">
    <property type="entry name" value="SRP72_TPR-like"/>
</dbReference>
<keyword evidence="7 12" id="KW-0802">TPR repeat</keyword>
<dbReference type="GO" id="GO:0005786">
    <property type="term" value="C:signal recognition particle, endoplasmic reticulum targeting"/>
    <property type="evidence" value="ECO:0007669"/>
    <property type="project" value="UniProtKB-UniRule"/>
</dbReference>
<evidence type="ECO:0000256" key="3">
    <source>
        <dbReference type="ARBA" id="ARBA00007676"/>
    </source>
</evidence>
<dbReference type="Proteomes" id="UP000085678">
    <property type="component" value="Unplaced"/>
</dbReference>
<evidence type="ECO:0000256" key="14">
    <source>
        <dbReference type="SAM" id="MobiDB-lite"/>
    </source>
</evidence>
<feature type="compositionally biased region" description="Basic residues" evidence="14">
    <location>
        <begin position="547"/>
        <end position="558"/>
    </location>
</feature>
<feature type="coiled-coil region" evidence="13">
    <location>
        <begin position="179"/>
        <end position="206"/>
    </location>
</feature>
<evidence type="ECO:0000256" key="8">
    <source>
        <dbReference type="ARBA" id="ARBA00022824"/>
    </source>
</evidence>
<dbReference type="SUPFAM" id="SSF48452">
    <property type="entry name" value="TPR-like"/>
    <property type="match status" value="2"/>
</dbReference>
<keyword evidence="9 11" id="KW-0733">Signal recognition particle</keyword>
<dbReference type="InterPro" id="IPR013699">
    <property type="entry name" value="Signal_recog_part_SRP72_RNA-bd"/>
</dbReference>
<dbReference type="PANTHER" id="PTHR14094">
    <property type="entry name" value="SIGNAL RECOGNITION PARTICLE 72"/>
    <property type="match status" value="1"/>
</dbReference>